<dbReference type="GeneID" id="300272670"/>
<dbReference type="EMBL" id="PXZO01000001">
    <property type="protein sequence ID" value="PSK15424.1"/>
    <property type="molecule type" value="Genomic_DNA"/>
</dbReference>
<organism evidence="1 2">
    <name type="scientific">Brevibacillus porteri</name>
    <dbReference type="NCBI Taxonomy" id="2126350"/>
    <lineage>
        <taxon>Bacteria</taxon>
        <taxon>Bacillati</taxon>
        <taxon>Bacillota</taxon>
        <taxon>Bacilli</taxon>
        <taxon>Bacillales</taxon>
        <taxon>Paenibacillaceae</taxon>
        <taxon>Brevibacillus</taxon>
    </lineage>
</organism>
<evidence type="ECO:0000313" key="2">
    <source>
        <dbReference type="Proteomes" id="UP000241645"/>
    </source>
</evidence>
<name>A0ABX5FXB4_9BACL</name>
<dbReference type="Proteomes" id="UP000241645">
    <property type="component" value="Unassembled WGS sequence"/>
</dbReference>
<dbReference type="RefSeq" id="WP_106833069.1">
    <property type="nucleotide sequence ID" value="NZ_JARMEW010000006.1"/>
</dbReference>
<keyword evidence="2" id="KW-1185">Reference proteome</keyword>
<proteinExistence type="predicted"/>
<protein>
    <submittedName>
        <fullName evidence="1">Uncharacterized protein</fullName>
    </submittedName>
</protein>
<reference evidence="1 2" key="1">
    <citation type="submission" date="2018-03" db="EMBL/GenBank/DDBJ databases">
        <title>Brevisbacillus phylogenomics.</title>
        <authorList>
            <person name="Dunlap C."/>
        </authorList>
    </citation>
    <scope>NUCLEOTIDE SEQUENCE [LARGE SCALE GENOMIC DNA]</scope>
    <source>
        <strain evidence="1 2">NRRL B-41110</strain>
    </source>
</reference>
<accession>A0ABX5FXB4</accession>
<sequence>MSEGTVRGWKNKDKWDEQISKLQESSTPESTDVTEELYALAQKRLVSVRSGQGIGKKALESWTII</sequence>
<gene>
    <name evidence="1" type="ORF">C7R92_00520</name>
</gene>
<comment type="caution">
    <text evidence="1">The sequence shown here is derived from an EMBL/GenBank/DDBJ whole genome shotgun (WGS) entry which is preliminary data.</text>
</comment>
<evidence type="ECO:0000313" key="1">
    <source>
        <dbReference type="EMBL" id="PSK15424.1"/>
    </source>
</evidence>